<dbReference type="InterPro" id="IPR032687">
    <property type="entry name" value="AraC-type_N"/>
</dbReference>
<keyword evidence="2 5" id="KW-0238">DNA-binding</keyword>
<dbReference type="SUPFAM" id="SSF46689">
    <property type="entry name" value="Homeodomain-like"/>
    <property type="match status" value="1"/>
</dbReference>
<dbReference type="EMBL" id="FNQM01000024">
    <property type="protein sequence ID" value="SEA97998.1"/>
    <property type="molecule type" value="Genomic_DNA"/>
</dbReference>
<evidence type="ECO:0000256" key="3">
    <source>
        <dbReference type="ARBA" id="ARBA00023163"/>
    </source>
</evidence>
<accession>A0A1H4FMQ5</accession>
<dbReference type="STRING" id="89524.SAMN05444370_12426"/>
<protein>
    <submittedName>
        <fullName evidence="5">AraC-type DNA-binding protein</fullName>
    </submittedName>
</protein>
<name>A0A1H4FMQ5_9RHOB</name>
<dbReference type="SMART" id="SM00342">
    <property type="entry name" value="HTH_ARAC"/>
    <property type="match status" value="1"/>
</dbReference>
<dbReference type="Pfam" id="PF12625">
    <property type="entry name" value="Arabinose_bd"/>
    <property type="match status" value="1"/>
</dbReference>
<organism evidence="5 6">
    <name type="scientific">Rubrimonas cliftonensis</name>
    <dbReference type="NCBI Taxonomy" id="89524"/>
    <lineage>
        <taxon>Bacteria</taxon>
        <taxon>Pseudomonadati</taxon>
        <taxon>Pseudomonadota</taxon>
        <taxon>Alphaproteobacteria</taxon>
        <taxon>Rhodobacterales</taxon>
        <taxon>Paracoccaceae</taxon>
        <taxon>Rubrimonas</taxon>
    </lineage>
</organism>
<dbReference type="AlphaFoldDB" id="A0A1H4FMQ5"/>
<dbReference type="OrthoDB" id="9805730at2"/>
<proteinExistence type="predicted"/>
<keyword evidence="6" id="KW-1185">Reference proteome</keyword>
<evidence type="ECO:0000256" key="2">
    <source>
        <dbReference type="ARBA" id="ARBA00023125"/>
    </source>
</evidence>
<evidence type="ECO:0000256" key="1">
    <source>
        <dbReference type="ARBA" id="ARBA00023015"/>
    </source>
</evidence>
<reference evidence="5 6" key="1">
    <citation type="submission" date="2016-10" db="EMBL/GenBank/DDBJ databases">
        <authorList>
            <person name="de Groot N.N."/>
        </authorList>
    </citation>
    <scope>NUCLEOTIDE SEQUENCE [LARGE SCALE GENOMIC DNA]</scope>
    <source>
        <strain evidence="5 6">DSM 15345</strain>
    </source>
</reference>
<dbReference type="InterPro" id="IPR009057">
    <property type="entry name" value="Homeodomain-like_sf"/>
</dbReference>
<keyword evidence="1" id="KW-0805">Transcription regulation</keyword>
<evidence type="ECO:0000313" key="6">
    <source>
        <dbReference type="Proteomes" id="UP000198703"/>
    </source>
</evidence>
<feature type="domain" description="HTH araC/xylS-type" evidence="4">
    <location>
        <begin position="249"/>
        <end position="347"/>
    </location>
</feature>
<dbReference type="Gene3D" id="1.10.10.60">
    <property type="entry name" value="Homeodomain-like"/>
    <property type="match status" value="1"/>
</dbReference>
<evidence type="ECO:0000259" key="4">
    <source>
        <dbReference type="PROSITE" id="PS01124"/>
    </source>
</evidence>
<sequence length="348" mass="37805">MSDDSHSSGAHASGAHAARIRASSLAPIVEQLDRSGAATTAMMTRRLLTRDQLADPYGEVPLTAYVALLEDAAAQAADPLLGARIGAQFRPGNLGPVGLLFGASATLRRGLERLTRWLAVWQDATVVRIEDDGSAVTWSYRLDDPAIWPRRQDAEYTLAATIALAREAFGASCRPVAAHLEHGAADDAAPLSRLLGVRPLFAQTANRLVFARADCDRPHRREDRDLMTILERHVADLFQPAPGEAGLVARVRTLVLAQLGRRKITLPTISATLNVSARTLQRRLAEEGTSLRALVLECRMELGRVHLRDGRISNAEIARTLGYADSTAFWRAFKTAAGTSPSEFRPPR</sequence>
<dbReference type="PROSITE" id="PS01124">
    <property type="entry name" value="HTH_ARAC_FAMILY_2"/>
    <property type="match status" value="1"/>
</dbReference>
<evidence type="ECO:0000313" key="5">
    <source>
        <dbReference type="EMBL" id="SEA97998.1"/>
    </source>
</evidence>
<keyword evidence="3" id="KW-0804">Transcription</keyword>
<dbReference type="Pfam" id="PF12833">
    <property type="entry name" value="HTH_18"/>
    <property type="match status" value="1"/>
</dbReference>
<dbReference type="InterPro" id="IPR018060">
    <property type="entry name" value="HTH_AraC"/>
</dbReference>
<dbReference type="GO" id="GO:0000976">
    <property type="term" value="F:transcription cis-regulatory region binding"/>
    <property type="evidence" value="ECO:0007669"/>
    <property type="project" value="TreeGrafter"/>
</dbReference>
<dbReference type="PANTHER" id="PTHR47894">
    <property type="entry name" value="HTH-TYPE TRANSCRIPTIONAL REGULATOR GADX"/>
    <property type="match status" value="1"/>
</dbReference>
<dbReference type="PANTHER" id="PTHR47894:SF4">
    <property type="entry name" value="HTH-TYPE TRANSCRIPTIONAL REGULATOR GADX"/>
    <property type="match status" value="1"/>
</dbReference>
<gene>
    <name evidence="5" type="ORF">SAMN05444370_12426</name>
</gene>
<dbReference type="GO" id="GO:0005829">
    <property type="term" value="C:cytosol"/>
    <property type="evidence" value="ECO:0007669"/>
    <property type="project" value="TreeGrafter"/>
</dbReference>
<dbReference type="RefSeq" id="WP_093256096.1">
    <property type="nucleotide sequence ID" value="NZ_FNQM01000024.1"/>
</dbReference>
<dbReference type="GO" id="GO:0003700">
    <property type="term" value="F:DNA-binding transcription factor activity"/>
    <property type="evidence" value="ECO:0007669"/>
    <property type="project" value="InterPro"/>
</dbReference>
<dbReference type="Proteomes" id="UP000198703">
    <property type="component" value="Unassembled WGS sequence"/>
</dbReference>